<dbReference type="CDD" id="cd00371">
    <property type="entry name" value="HMA"/>
    <property type="match status" value="1"/>
</dbReference>
<feature type="region of interest" description="Disordered" evidence="1">
    <location>
        <begin position="123"/>
        <end position="172"/>
    </location>
</feature>
<accession>A0AAQ4F9W8</accession>
<dbReference type="GO" id="GO:0003824">
    <property type="term" value="F:catalytic activity"/>
    <property type="evidence" value="ECO:0007669"/>
    <property type="project" value="InterPro"/>
</dbReference>
<dbReference type="GO" id="GO:0008270">
    <property type="term" value="F:zinc ion binding"/>
    <property type="evidence" value="ECO:0007669"/>
    <property type="project" value="InterPro"/>
</dbReference>
<reference evidence="3 4" key="1">
    <citation type="journal article" date="2023" name="Arcadia Sci">
        <title>De novo assembly of a long-read Amblyomma americanum tick genome.</title>
        <authorList>
            <person name="Chou S."/>
            <person name="Poskanzer K.E."/>
            <person name="Rollins M."/>
            <person name="Thuy-Boun P.S."/>
        </authorList>
    </citation>
    <scope>NUCLEOTIDE SEQUENCE [LARGE SCALE GENOMIC DNA]</scope>
    <source>
        <strain evidence="3">F_SG_1</strain>
        <tissue evidence="3">Salivary glands</tissue>
    </source>
</reference>
<dbReference type="InterPro" id="IPR006121">
    <property type="entry name" value="HMA_dom"/>
</dbReference>
<protein>
    <recommendedName>
        <fullName evidence="2">Endonuclease/exonuclease/phosphatase domain-containing protein</fullName>
    </recommendedName>
</protein>
<dbReference type="SUPFAM" id="SSF57756">
    <property type="entry name" value="Retrovirus zinc finger-like domains"/>
    <property type="match status" value="1"/>
</dbReference>
<dbReference type="Gene3D" id="3.60.10.10">
    <property type="entry name" value="Endonuclease/exonuclease/phosphatase"/>
    <property type="match status" value="1"/>
</dbReference>
<dbReference type="Proteomes" id="UP001321473">
    <property type="component" value="Unassembled WGS sequence"/>
</dbReference>
<evidence type="ECO:0000256" key="1">
    <source>
        <dbReference type="SAM" id="MobiDB-lite"/>
    </source>
</evidence>
<dbReference type="InterPro" id="IPR036691">
    <property type="entry name" value="Endo/exonu/phosph_ase_sf"/>
</dbReference>
<dbReference type="SUPFAM" id="SSF56219">
    <property type="entry name" value="DNase I-like"/>
    <property type="match status" value="1"/>
</dbReference>
<name>A0AAQ4F9W8_AMBAM</name>
<organism evidence="3 4">
    <name type="scientific">Amblyomma americanum</name>
    <name type="common">Lone star tick</name>
    <dbReference type="NCBI Taxonomy" id="6943"/>
    <lineage>
        <taxon>Eukaryota</taxon>
        <taxon>Metazoa</taxon>
        <taxon>Ecdysozoa</taxon>
        <taxon>Arthropoda</taxon>
        <taxon>Chelicerata</taxon>
        <taxon>Arachnida</taxon>
        <taxon>Acari</taxon>
        <taxon>Parasitiformes</taxon>
        <taxon>Ixodida</taxon>
        <taxon>Ixodoidea</taxon>
        <taxon>Ixodidae</taxon>
        <taxon>Amblyomminae</taxon>
        <taxon>Amblyomma</taxon>
    </lineage>
</organism>
<comment type="caution">
    <text evidence="3">The sequence shown here is derived from an EMBL/GenBank/DDBJ whole genome shotgun (WGS) entry which is preliminary data.</text>
</comment>
<evidence type="ECO:0000313" key="4">
    <source>
        <dbReference type="Proteomes" id="UP001321473"/>
    </source>
</evidence>
<feature type="compositionally biased region" description="Low complexity" evidence="1">
    <location>
        <begin position="236"/>
        <end position="255"/>
    </location>
</feature>
<feature type="region of interest" description="Disordered" evidence="1">
    <location>
        <begin position="81"/>
        <end position="102"/>
    </location>
</feature>
<dbReference type="InterPro" id="IPR005135">
    <property type="entry name" value="Endo/exonuclease/phosphatase"/>
</dbReference>
<keyword evidence="4" id="KW-1185">Reference proteome</keyword>
<evidence type="ECO:0000313" key="3">
    <source>
        <dbReference type="EMBL" id="KAK8783866.1"/>
    </source>
</evidence>
<proteinExistence type="predicted"/>
<feature type="non-terminal residue" evidence="3">
    <location>
        <position position="740"/>
    </location>
</feature>
<dbReference type="EMBL" id="JARKHS020005091">
    <property type="protein sequence ID" value="KAK8783866.1"/>
    <property type="molecule type" value="Genomic_DNA"/>
</dbReference>
<dbReference type="GO" id="GO:0003676">
    <property type="term" value="F:nucleic acid binding"/>
    <property type="evidence" value="ECO:0007669"/>
    <property type="project" value="InterPro"/>
</dbReference>
<feature type="compositionally biased region" description="Low complexity" evidence="1">
    <location>
        <begin position="161"/>
        <end position="172"/>
    </location>
</feature>
<dbReference type="AlphaFoldDB" id="A0AAQ4F9W8"/>
<dbReference type="Pfam" id="PF14529">
    <property type="entry name" value="Exo_endo_phos_2"/>
    <property type="match status" value="1"/>
</dbReference>
<feature type="region of interest" description="Disordered" evidence="1">
    <location>
        <begin position="190"/>
        <end position="257"/>
    </location>
</feature>
<dbReference type="InterPro" id="IPR036875">
    <property type="entry name" value="Znf_CCHC_sf"/>
</dbReference>
<gene>
    <name evidence="3" type="ORF">V5799_009768</name>
</gene>
<feature type="domain" description="Endonuclease/exonuclease/phosphatase" evidence="2">
    <location>
        <begin position="462"/>
        <end position="571"/>
    </location>
</feature>
<evidence type="ECO:0000259" key="2">
    <source>
        <dbReference type="Pfam" id="PF14529"/>
    </source>
</evidence>
<sequence length="740" mass="80214">MADEEDALHMLDEDGIRNALHRHRRINSFGCSRSLRKLITEANATLQRQGEAARLVTAMQRTPPPGDAPAIASTSSVNAASGQEASKGGCAETFVTPPPPRLRRFDSITPVIISRSEAAHGPALLSTKPSTADAACQHDDTQTCLDSQNPAIPEADSNVLPAPAATTNPAPAEAFTEADYERAALAYAEKRASAPPARRLPTPPPAEPDRATAKGLGAAVQKPARNAPRRRIQTTAAAPLAPAAQPSAARFTAAPPQQGKKSDIATVLYYPVDRMANYLKPTRDAIAAQLSKLPGVKAVRVNFRRNVVAVDAHASADLDPLLGITTICDIKVRAKEAGGNSCTGRVFRVDRALSTEDIMSGIECKVPVLACTRSGNDIILRFAGTHPPEEVSLFKLRRPVRARLPRPLQCLQCGVIGHATAVCTAKPRCLRCGRDHHKSRYLTGGPVECVAVTVRLGGTDTTVASVYVRPGYPWDARLIVRLTQRIKQNLLICGDFNCRHVEWGSRTSSRQGCDVLDAIRAAGLNLLNTGSPTFVRPSCTPTAIDLSVASPDCAYDWSTHPDTAGSDHLPIDILPRTERPADKVTYSVVQWSRFRELCEQNPCEPHNFFDHIAACASGATIRCAVLPGTPVPDIKLLNLRAARRRAQRRARRTNKPAHWTIYKRLDAACLRHAKRLRRRSWISVCRALDEPRAQARGWRILSSMLHSKAPRFPALSIAVAKGIDALALADLLAEHFVPTL</sequence>